<dbReference type="CDD" id="cd01131">
    <property type="entry name" value="PilT"/>
    <property type="match status" value="1"/>
</dbReference>
<evidence type="ECO:0000259" key="2">
    <source>
        <dbReference type="Pfam" id="PF00437"/>
    </source>
</evidence>
<feature type="domain" description="Bacterial type II secretion system protein E" evidence="2">
    <location>
        <begin position="4"/>
        <end position="270"/>
    </location>
</feature>
<dbReference type="InterPro" id="IPR006321">
    <property type="entry name" value="PilT/PilU"/>
</dbReference>
<dbReference type="AlphaFoldDB" id="A0A0G0VBM1"/>
<dbReference type="SUPFAM" id="SSF52540">
    <property type="entry name" value="P-loop containing nucleoside triphosphate hydrolases"/>
    <property type="match status" value="1"/>
</dbReference>
<dbReference type="PATRIC" id="fig|1619048.3.peg.547"/>
<comment type="similarity">
    <text evidence="1">Belongs to the GSP E family.</text>
</comment>
<dbReference type="InterPro" id="IPR027417">
    <property type="entry name" value="P-loop_NTPase"/>
</dbReference>
<proteinExistence type="inferred from homology"/>
<dbReference type="GO" id="GO:0016887">
    <property type="term" value="F:ATP hydrolysis activity"/>
    <property type="evidence" value="ECO:0007669"/>
    <property type="project" value="InterPro"/>
</dbReference>
<dbReference type="Gene3D" id="3.30.450.90">
    <property type="match status" value="1"/>
</dbReference>
<dbReference type="PANTHER" id="PTHR30486">
    <property type="entry name" value="TWITCHING MOTILITY PROTEIN PILT"/>
    <property type="match status" value="1"/>
</dbReference>
<sequence length="347" mass="38410">MKPIKTYFELAIKKDASDLHLVGEEKPMLRVKGQLEDIENAAISATELGVGINSLLNKAQKERFDENKELDFSYEIKGTRFRINLHQEQGRIGLSARVVPKDIPTPKDLRFSETMMQMPKILDGLVLVTGPTGCGKSTTIASMIEMINQDRKAHIVTIEDPIEFVFEDKKSLIEQREVGIDTKDFHTALKYVLRQDPNVIFVGEMRDPETIAAALTAAETGHLVFSTLHTPSAAESVERIVDVFDGSKQKQVLVQLAAVLKAVISQQLLPAKNGGLVVAREILINTSAVANLIRENKIAQIESVIQTSAKDGMNSLQNNIQELVKDGLITEEVAKKRLGGGTKRRYV</sequence>
<reference evidence="3 4" key="1">
    <citation type="journal article" date="2015" name="Nature">
        <title>rRNA introns, odd ribosomes, and small enigmatic genomes across a large radiation of phyla.</title>
        <authorList>
            <person name="Brown C.T."/>
            <person name="Hug L.A."/>
            <person name="Thomas B.C."/>
            <person name="Sharon I."/>
            <person name="Castelle C.J."/>
            <person name="Singh A."/>
            <person name="Wilkins M.J."/>
            <person name="Williams K.H."/>
            <person name="Banfield J.F."/>
        </authorList>
    </citation>
    <scope>NUCLEOTIDE SEQUENCE [LARGE SCALE GENOMIC DNA]</scope>
</reference>
<dbReference type="InterPro" id="IPR001482">
    <property type="entry name" value="T2SS/T4SS_dom"/>
</dbReference>
<dbReference type="GO" id="GO:0005524">
    <property type="term" value="F:ATP binding"/>
    <property type="evidence" value="ECO:0007669"/>
    <property type="project" value="InterPro"/>
</dbReference>
<gene>
    <name evidence="3" type="ORF">UU49_C0018G0009</name>
</gene>
<comment type="caution">
    <text evidence="3">The sequence shown here is derived from an EMBL/GenBank/DDBJ whole genome shotgun (WGS) entry which is preliminary data.</text>
</comment>
<dbReference type="Proteomes" id="UP000034108">
    <property type="component" value="Unassembled WGS sequence"/>
</dbReference>
<evidence type="ECO:0000313" key="4">
    <source>
        <dbReference type="Proteomes" id="UP000034108"/>
    </source>
</evidence>
<dbReference type="PANTHER" id="PTHR30486:SF6">
    <property type="entry name" value="TYPE IV PILUS RETRACTATION ATPASE PILT"/>
    <property type="match status" value="1"/>
</dbReference>
<accession>A0A0G0VBM1</accession>
<dbReference type="EMBL" id="LCAV01000018">
    <property type="protein sequence ID" value="KKR98328.1"/>
    <property type="molecule type" value="Genomic_DNA"/>
</dbReference>
<dbReference type="Pfam" id="PF00437">
    <property type="entry name" value="T2SSE"/>
    <property type="match status" value="1"/>
</dbReference>
<dbReference type="STRING" id="1619048.UU49_C0018G0009"/>
<protein>
    <submittedName>
        <fullName evidence="3">Twitching motility protein</fullName>
    </submittedName>
</protein>
<dbReference type="InterPro" id="IPR050921">
    <property type="entry name" value="T4SS_GSP_E_ATPase"/>
</dbReference>
<evidence type="ECO:0000313" key="3">
    <source>
        <dbReference type="EMBL" id="KKR98328.1"/>
    </source>
</evidence>
<dbReference type="Gene3D" id="3.40.50.300">
    <property type="entry name" value="P-loop containing nucleotide triphosphate hydrolases"/>
    <property type="match status" value="1"/>
</dbReference>
<organism evidence="3 4">
    <name type="scientific">Candidatus Magasanikbacteria bacterium GW2011_GWC2_41_17</name>
    <dbReference type="NCBI Taxonomy" id="1619048"/>
    <lineage>
        <taxon>Bacteria</taxon>
        <taxon>Candidatus Magasanikiibacteriota</taxon>
    </lineage>
</organism>
<evidence type="ECO:0000256" key="1">
    <source>
        <dbReference type="ARBA" id="ARBA00006611"/>
    </source>
</evidence>
<dbReference type="NCBIfam" id="TIGR01420">
    <property type="entry name" value="pilT_fam"/>
    <property type="match status" value="1"/>
</dbReference>
<name>A0A0G0VBM1_9BACT</name>